<dbReference type="SUPFAM" id="SSF55331">
    <property type="entry name" value="Tautomerase/MIF"/>
    <property type="match status" value="1"/>
</dbReference>
<dbReference type="PANTHER" id="PTHR11954">
    <property type="entry name" value="D-DOPACHROME DECARBOXYLASE"/>
    <property type="match status" value="1"/>
</dbReference>
<gene>
    <name evidence="2" type="ORF">A4U43_C02F3330</name>
</gene>
<dbReference type="PANTHER" id="PTHR11954:SF42">
    <property type="entry name" value="TAUTOMERASE_MIF SUPERFAMILY PROTEIN"/>
    <property type="match status" value="1"/>
</dbReference>
<organism evidence="2 3">
    <name type="scientific">Asparagus officinalis</name>
    <name type="common">Garden asparagus</name>
    <dbReference type="NCBI Taxonomy" id="4686"/>
    <lineage>
        <taxon>Eukaryota</taxon>
        <taxon>Viridiplantae</taxon>
        <taxon>Streptophyta</taxon>
        <taxon>Embryophyta</taxon>
        <taxon>Tracheophyta</taxon>
        <taxon>Spermatophyta</taxon>
        <taxon>Magnoliopsida</taxon>
        <taxon>Liliopsida</taxon>
        <taxon>Asparagales</taxon>
        <taxon>Asparagaceae</taxon>
        <taxon>Asparagoideae</taxon>
        <taxon>Asparagus</taxon>
    </lineage>
</organism>
<keyword evidence="3" id="KW-1185">Reference proteome</keyword>
<evidence type="ECO:0000313" key="2">
    <source>
        <dbReference type="EMBL" id="ONK77123.1"/>
    </source>
</evidence>
<dbReference type="GO" id="GO:0050178">
    <property type="term" value="F:phenylpyruvate tautomerase activity"/>
    <property type="evidence" value="ECO:0007669"/>
    <property type="project" value="TreeGrafter"/>
</dbReference>
<dbReference type="Proteomes" id="UP000243459">
    <property type="component" value="Chromosome 2"/>
</dbReference>
<dbReference type="Pfam" id="PF01187">
    <property type="entry name" value="MIF"/>
    <property type="match status" value="1"/>
</dbReference>
<dbReference type="InterPro" id="IPR001398">
    <property type="entry name" value="Macrophage_inhib_fac"/>
</dbReference>
<dbReference type="InterPro" id="IPR014347">
    <property type="entry name" value="Tautomerase/MIF_sf"/>
</dbReference>
<dbReference type="FunFam" id="3.30.429.10:FF:000004">
    <property type="entry name" value="Tautomerase/MIF superfamily protein"/>
    <property type="match status" value="1"/>
</dbReference>
<dbReference type="AlphaFoldDB" id="A0A5P1FHC1"/>
<dbReference type="OMA" id="PSRFFLT"/>
<evidence type="ECO:0000313" key="3">
    <source>
        <dbReference type="Proteomes" id="UP000243459"/>
    </source>
</evidence>
<dbReference type="GO" id="GO:0005615">
    <property type="term" value="C:extracellular space"/>
    <property type="evidence" value="ECO:0007669"/>
    <property type="project" value="TreeGrafter"/>
</dbReference>
<protein>
    <submittedName>
        <fullName evidence="2">Uncharacterized protein</fullName>
    </submittedName>
</protein>
<sequence length="115" mass="12212">MPCLNLFTNVSLDGVGTSSILSEATQTVAKIIGKPEAYVMILLNGSVPISFAGKEHPAAYGELTSIGGLNPDINKKLSAEIASIMETKLSVPKSRFYLKFNDTEGSNVGWNGSTF</sequence>
<dbReference type="EMBL" id="CM007382">
    <property type="protein sequence ID" value="ONK77123.1"/>
    <property type="molecule type" value="Genomic_DNA"/>
</dbReference>
<name>A0A5P1FHC1_ASPOF</name>
<dbReference type="GO" id="GO:0005634">
    <property type="term" value="C:nucleus"/>
    <property type="evidence" value="ECO:0007669"/>
    <property type="project" value="EnsemblPlants"/>
</dbReference>
<reference evidence="3" key="1">
    <citation type="journal article" date="2017" name="Nat. Commun.">
        <title>The asparagus genome sheds light on the origin and evolution of a young Y chromosome.</title>
        <authorList>
            <person name="Harkess A."/>
            <person name="Zhou J."/>
            <person name="Xu C."/>
            <person name="Bowers J.E."/>
            <person name="Van der Hulst R."/>
            <person name="Ayyampalayam S."/>
            <person name="Mercati F."/>
            <person name="Riccardi P."/>
            <person name="McKain M.R."/>
            <person name="Kakrana A."/>
            <person name="Tang H."/>
            <person name="Ray J."/>
            <person name="Groenendijk J."/>
            <person name="Arikit S."/>
            <person name="Mathioni S.M."/>
            <person name="Nakano M."/>
            <person name="Shan H."/>
            <person name="Telgmann-Rauber A."/>
            <person name="Kanno A."/>
            <person name="Yue Z."/>
            <person name="Chen H."/>
            <person name="Li W."/>
            <person name="Chen Y."/>
            <person name="Xu X."/>
            <person name="Zhang Y."/>
            <person name="Luo S."/>
            <person name="Chen H."/>
            <person name="Gao J."/>
            <person name="Mao Z."/>
            <person name="Pires J.C."/>
            <person name="Luo M."/>
            <person name="Kudrna D."/>
            <person name="Wing R.A."/>
            <person name="Meyers B.C."/>
            <person name="Yi K."/>
            <person name="Kong H."/>
            <person name="Lavrijsen P."/>
            <person name="Sunseri F."/>
            <person name="Falavigna A."/>
            <person name="Ye Y."/>
            <person name="Leebens-Mack J.H."/>
            <person name="Chen G."/>
        </authorList>
    </citation>
    <scope>NUCLEOTIDE SEQUENCE [LARGE SCALE GENOMIC DNA]</scope>
    <source>
        <strain evidence="3">cv. DH0086</strain>
    </source>
</reference>
<accession>A0A5P1FHC1</accession>
<proteinExistence type="inferred from homology"/>
<evidence type="ECO:0000256" key="1">
    <source>
        <dbReference type="ARBA" id="ARBA00005851"/>
    </source>
</evidence>
<dbReference type="GO" id="GO:0005737">
    <property type="term" value="C:cytoplasm"/>
    <property type="evidence" value="ECO:0007669"/>
    <property type="project" value="EnsemblPlants"/>
</dbReference>
<dbReference type="Gene3D" id="3.30.429.10">
    <property type="entry name" value="Macrophage Migration Inhibitory Factor"/>
    <property type="match status" value="1"/>
</dbReference>
<dbReference type="OrthoDB" id="255819at2759"/>
<comment type="similarity">
    <text evidence="1">Belongs to the MIF family.</text>
</comment>
<dbReference type="Gramene" id="ONK77123">
    <property type="protein sequence ID" value="ONK77123"/>
    <property type="gene ID" value="A4U43_C02F3330"/>
</dbReference>